<name>A0A937RDT4_9ACTN</name>
<protein>
    <submittedName>
        <fullName evidence="2">ABC transporter substrate-binding protein</fullName>
    </submittedName>
</protein>
<evidence type="ECO:0000256" key="1">
    <source>
        <dbReference type="SAM" id="SignalP"/>
    </source>
</evidence>
<proteinExistence type="predicted"/>
<sequence>MPSSPASPGRPRRLLAVTAAAVTIALVAAACGGDDDEADTPPAAGGGAVPAEFDLKAAGCPDTIVLQSDWNPESEHGGQYQLIGPDPKIDTGKKAVTGNLVAHGGVDTGVDLEIRAGGPAIGFQTTTSQVYADDSITISYVSTDEQVALSETQPTVALFAALEKSPQMIQWSPEVHPDWQTIADIGKTDTKVLYFEGAAYMDYFTGSGILKASQIDGSYDGTPTNFVASGGQFAVQGFATSEPYTYENEVRSWGKAMKYQLVADAGFNFYQQAIGIRPDKIEALKPCLTKLIPIMQQGVIDFMADPSAANALILKLVEEYNNGWIYSEGVADYAVKTMGELGIVGNGSTPTLGDFDETRLQELIDILDPIYEKAGKPIKEGLKPSDLVDTQFLDTSISLTS</sequence>
<keyword evidence="3" id="KW-1185">Reference proteome</keyword>
<feature type="signal peptide" evidence="1">
    <location>
        <begin position="1"/>
        <end position="30"/>
    </location>
</feature>
<organism evidence="2 3">
    <name type="scientific">Frankia nepalensis</name>
    <dbReference type="NCBI Taxonomy" id="1836974"/>
    <lineage>
        <taxon>Bacteria</taxon>
        <taxon>Bacillati</taxon>
        <taxon>Actinomycetota</taxon>
        <taxon>Actinomycetes</taxon>
        <taxon>Frankiales</taxon>
        <taxon>Frankiaceae</taxon>
        <taxon>Frankia</taxon>
    </lineage>
</organism>
<reference evidence="2" key="1">
    <citation type="submission" date="2020-12" db="EMBL/GenBank/DDBJ databases">
        <title>Genomic characterization of non-nitrogen-fixing Frankia strains.</title>
        <authorList>
            <person name="Carlos-Shanley C."/>
            <person name="Guerra T."/>
            <person name="Hahn D."/>
        </authorList>
    </citation>
    <scope>NUCLEOTIDE SEQUENCE</scope>
    <source>
        <strain evidence="2">CN6</strain>
    </source>
</reference>
<feature type="chain" id="PRO_5036814987" evidence="1">
    <location>
        <begin position="31"/>
        <end position="401"/>
    </location>
</feature>
<dbReference type="Gene3D" id="3.40.190.10">
    <property type="entry name" value="Periplasmic binding protein-like II"/>
    <property type="match status" value="1"/>
</dbReference>
<evidence type="ECO:0000313" key="2">
    <source>
        <dbReference type="EMBL" id="MBL7628580.1"/>
    </source>
</evidence>
<dbReference type="Proteomes" id="UP000604475">
    <property type="component" value="Unassembled WGS sequence"/>
</dbReference>
<keyword evidence="1" id="KW-0732">Signal</keyword>
<dbReference type="AlphaFoldDB" id="A0A937RDT4"/>
<gene>
    <name evidence="2" type="ORF">I7412_15755</name>
</gene>
<comment type="caution">
    <text evidence="2">The sequence shown here is derived from an EMBL/GenBank/DDBJ whole genome shotgun (WGS) entry which is preliminary data.</text>
</comment>
<evidence type="ECO:0000313" key="3">
    <source>
        <dbReference type="Proteomes" id="UP000604475"/>
    </source>
</evidence>
<dbReference type="EMBL" id="JAEACQ010000192">
    <property type="protein sequence ID" value="MBL7628580.1"/>
    <property type="molecule type" value="Genomic_DNA"/>
</dbReference>
<accession>A0A937RDT4</accession>